<dbReference type="InterPro" id="IPR001223">
    <property type="entry name" value="Glyco_hydro18_cat"/>
</dbReference>
<dbReference type="PANTHER" id="PTHR45708:SF49">
    <property type="entry name" value="ENDOCHITINASE"/>
    <property type="match status" value="1"/>
</dbReference>
<dbReference type="EMBL" id="SMLK01000007">
    <property type="protein sequence ID" value="TFY97739.1"/>
    <property type="molecule type" value="Genomic_DNA"/>
</dbReference>
<dbReference type="GO" id="GO:0016798">
    <property type="term" value="F:hydrolase activity, acting on glycosyl bonds"/>
    <property type="evidence" value="ECO:0007669"/>
    <property type="project" value="UniProtKB-KW"/>
</dbReference>
<dbReference type="PROSITE" id="PS51910">
    <property type="entry name" value="GH18_2"/>
    <property type="match status" value="1"/>
</dbReference>
<evidence type="ECO:0000256" key="3">
    <source>
        <dbReference type="SAM" id="SignalP"/>
    </source>
</evidence>
<feature type="signal peptide" evidence="3">
    <location>
        <begin position="1"/>
        <end position="22"/>
    </location>
</feature>
<keyword evidence="3" id="KW-0732">Signal</keyword>
<dbReference type="InterPro" id="IPR017853">
    <property type="entry name" value="GH"/>
</dbReference>
<accession>A0A4Z0BH68</accession>
<evidence type="ECO:0000313" key="6">
    <source>
        <dbReference type="Proteomes" id="UP000297839"/>
    </source>
</evidence>
<evidence type="ECO:0000256" key="2">
    <source>
        <dbReference type="ARBA" id="ARBA00023295"/>
    </source>
</evidence>
<keyword evidence="1" id="KW-0378">Hydrolase</keyword>
<evidence type="ECO:0000313" key="5">
    <source>
        <dbReference type="EMBL" id="TFY97739.1"/>
    </source>
</evidence>
<dbReference type="SUPFAM" id="SSF51445">
    <property type="entry name" value="(Trans)glycosidases"/>
    <property type="match status" value="1"/>
</dbReference>
<organism evidence="5 6">
    <name type="scientific">Ramlibacter humi</name>
    <dbReference type="NCBI Taxonomy" id="2530451"/>
    <lineage>
        <taxon>Bacteria</taxon>
        <taxon>Pseudomonadati</taxon>
        <taxon>Pseudomonadota</taxon>
        <taxon>Betaproteobacteria</taxon>
        <taxon>Burkholderiales</taxon>
        <taxon>Comamonadaceae</taxon>
        <taxon>Ramlibacter</taxon>
    </lineage>
</organism>
<keyword evidence="2" id="KW-0326">Glycosidase</keyword>
<proteinExistence type="predicted"/>
<dbReference type="GO" id="GO:0005975">
    <property type="term" value="P:carbohydrate metabolic process"/>
    <property type="evidence" value="ECO:0007669"/>
    <property type="project" value="InterPro"/>
</dbReference>
<evidence type="ECO:0000256" key="1">
    <source>
        <dbReference type="ARBA" id="ARBA00022801"/>
    </source>
</evidence>
<comment type="caution">
    <text evidence="5">The sequence shown here is derived from an EMBL/GenBank/DDBJ whole genome shotgun (WGS) entry which is preliminary data.</text>
</comment>
<feature type="domain" description="GH18" evidence="4">
    <location>
        <begin position="69"/>
        <end position="319"/>
    </location>
</feature>
<keyword evidence="6" id="KW-1185">Reference proteome</keyword>
<reference evidence="5 6" key="1">
    <citation type="submission" date="2019-03" db="EMBL/GenBank/DDBJ databases">
        <title>Ramlibacter sp. 18x22-1, whole genome shotgun sequence.</title>
        <authorList>
            <person name="Zhang X."/>
            <person name="Feng G."/>
            <person name="Zhu H."/>
        </authorList>
    </citation>
    <scope>NUCLEOTIDE SEQUENCE [LARGE SCALE GENOMIC DNA]</scope>
    <source>
        <strain evidence="5 6">18x22-1</strain>
    </source>
</reference>
<dbReference type="Pfam" id="PF00704">
    <property type="entry name" value="Glyco_hydro_18"/>
    <property type="match status" value="1"/>
</dbReference>
<dbReference type="Gene3D" id="3.20.20.80">
    <property type="entry name" value="Glycosidases"/>
    <property type="match status" value="1"/>
</dbReference>
<sequence length="319" mass="33575">MTTFNGKLNMKRRLFISGSAAAALALVGCGGGGGGGDGASSGGTGSAALDATATGVSVASAGGSSFPAKVLGCYFTAYDTQGYRITDVPTDFNVIYLFQAKPNGDGSFRFENYADVPVADIQACRARGQKVLLTVGGAGQGFNFANRTQSQNFVNSFKVMHDNLGGVDGCDFNNFEANIGSSATEMIWIAQQLKAMFGADFAITAPPQPNSPDDRAMLKAMHDAGVLTWAAPQYYDWSGFNADGFIATRTNDWIADIGEEQVVIGLSANYSNGPSLQDCIREYNAIKAAHPNIRGAFCWNAQLNLQGGNTWGSTMRGIL</sequence>
<feature type="chain" id="PRO_5021471830" description="GH18 domain-containing protein" evidence="3">
    <location>
        <begin position="23"/>
        <end position="319"/>
    </location>
</feature>
<dbReference type="InterPro" id="IPR050542">
    <property type="entry name" value="Glycosyl_Hydrlase18_Chitinase"/>
</dbReference>
<dbReference type="AlphaFoldDB" id="A0A4Z0BH68"/>
<name>A0A4Z0BH68_9BURK</name>
<protein>
    <recommendedName>
        <fullName evidence="4">GH18 domain-containing protein</fullName>
    </recommendedName>
</protein>
<dbReference type="PANTHER" id="PTHR45708">
    <property type="entry name" value="ENDOCHITINASE"/>
    <property type="match status" value="1"/>
</dbReference>
<dbReference type="PROSITE" id="PS51257">
    <property type="entry name" value="PROKAR_LIPOPROTEIN"/>
    <property type="match status" value="1"/>
</dbReference>
<dbReference type="Proteomes" id="UP000297839">
    <property type="component" value="Unassembled WGS sequence"/>
</dbReference>
<dbReference type="OrthoDB" id="99456at2"/>
<gene>
    <name evidence="5" type="ORF">EZ216_18660</name>
</gene>
<evidence type="ECO:0000259" key="4">
    <source>
        <dbReference type="PROSITE" id="PS51910"/>
    </source>
</evidence>